<feature type="DNA-binding region" description="H-T-H motif" evidence="5">
    <location>
        <begin position="36"/>
        <end position="55"/>
    </location>
</feature>
<dbReference type="GO" id="GO:0000976">
    <property type="term" value="F:transcription cis-regulatory region binding"/>
    <property type="evidence" value="ECO:0007669"/>
    <property type="project" value="TreeGrafter"/>
</dbReference>
<dbReference type="SUPFAM" id="SSF48498">
    <property type="entry name" value="Tetracyclin repressor-like, C-terminal domain"/>
    <property type="match status" value="1"/>
</dbReference>
<evidence type="ECO:0000256" key="3">
    <source>
        <dbReference type="ARBA" id="ARBA00023125"/>
    </source>
</evidence>
<dbReference type="SUPFAM" id="SSF46689">
    <property type="entry name" value="Homeodomain-like"/>
    <property type="match status" value="1"/>
</dbReference>
<dbReference type="Proteomes" id="UP000095228">
    <property type="component" value="Chromosome"/>
</dbReference>
<dbReference type="InterPro" id="IPR001647">
    <property type="entry name" value="HTH_TetR"/>
</dbReference>
<protein>
    <submittedName>
        <fullName evidence="7">HTH-type transcriptional repressor ComR</fullName>
    </submittedName>
</protein>
<evidence type="ECO:0000256" key="4">
    <source>
        <dbReference type="ARBA" id="ARBA00023163"/>
    </source>
</evidence>
<dbReference type="Gene3D" id="1.10.357.10">
    <property type="entry name" value="Tetracycline Repressor, domain 2"/>
    <property type="match status" value="1"/>
</dbReference>
<dbReference type="KEGG" id="obg:Verru16b_01513"/>
<keyword evidence="8" id="KW-1185">Reference proteome</keyword>
<dbReference type="InterPro" id="IPR009057">
    <property type="entry name" value="Homeodomain-like_sf"/>
</dbReference>
<dbReference type="InterPro" id="IPR050109">
    <property type="entry name" value="HTH-type_TetR-like_transc_reg"/>
</dbReference>
<sequence>MSAAPAPSSVTRDPAVERILRLAREHFFAHGYSACTMDDLAAELGMSKKTLYVHFSGKEEIMRAVLDQLGREVRADAEALLANRHLGFAEKLRGFAEGMVQRLALLNPRTLRDLQRFAPELYQLTVEMRQKNIPYIFGRFIEEGQLTGKVRTDVSPVFATEFFLQAMQGLLQPATLDRLNLTPPELLPRAIELFFGGLLTPAGRKEHEKLFPR</sequence>
<dbReference type="STRING" id="1838286.Verru16b_01513"/>
<dbReference type="PRINTS" id="PR00455">
    <property type="entry name" value="HTHTETR"/>
</dbReference>
<dbReference type="Pfam" id="PF00440">
    <property type="entry name" value="TetR_N"/>
    <property type="match status" value="1"/>
</dbReference>
<keyword evidence="3 5" id="KW-0238">DNA-binding</keyword>
<dbReference type="RefSeq" id="WP_069961698.1">
    <property type="nucleotide sequence ID" value="NZ_CP016094.1"/>
</dbReference>
<reference evidence="7 8" key="1">
    <citation type="submission" date="2016-06" db="EMBL/GenBank/DDBJ databases">
        <title>Three novel species with peptidoglycan cell walls form the new genus Lacunisphaera gen. nov. in the family Opitutaceae of the verrucomicrobial subdivision 4.</title>
        <authorList>
            <person name="Rast P."/>
            <person name="Gloeckner I."/>
            <person name="Jogler M."/>
            <person name="Boedeker C."/>
            <person name="Jeske O."/>
            <person name="Wiegand S."/>
            <person name="Reinhardt R."/>
            <person name="Schumann P."/>
            <person name="Rohde M."/>
            <person name="Spring S."/>
            <person name="Gloeckner F.O."/>
            <person name="Jogler C."/>
        </authorList>
    </citation>
    <scope>NUCLEOTIDE SEQUENCE [LARGE SCALE GENOMIC DNA]</scope>
    <source>
        <strain evidence="7 8">IG16b</strain>
    </source>
</reference>
<organism evidence="7 8">
    <name type="scientific">Lacunisphaera limnophila</name>
    <dbReference type="NCBI Taxonomy" id="1838286"/>
    <lineage>
        <taxon>Bacteria</taxon>
        <taxon>Pseudomonadati</taxon>
        <taxon>Verrucomicrobiota</taxon>
        <taxon>Opitutia</taxon>
        <taxon>Opitutales</taxon>
        <taxon>Opitutaceae</taxon>
        <taxon>Lacunisphaera</taxon>
    </lineage>
</organism>
<evidence type="ECO:0000313" key="8">
    <source>
        <dbReference type="Proteomes" id="UP000095228"/>
    </source>
</evidence>
<dbReference type="OrthoDB" id="9814200at2"/>
<evidence type="ECO:0000256" key="1">
    <source>
        <dbReference type="ARBA" id="ARBA00022491"/>
    </source>
</evidence>
<proteinExistence type="predicted"/>
<dbReference type="Gene3D" id="1.10.10.60">
    <property type="entry name" value="Homeodomain-like"/>
    <property type="match status" value="1"/>
</dbReference>
<feature type="domain" description="HTH tetR-type" evidence="6">
    <location>
        <begin position="13"/>
        <end position="73"/>
    </location>
</feature>
<name>A0A1D8AU83_9BACT</name>
<evidence type="ECO:0000259" key="6">
    <source>
        <dbReference type="PROSITE" id="PS50977"/>
    </source>
</evidence>
<dbReference type="PATRIC" id="fig|1838286.3.peg.1529"/>
<dbReference type="PROSITE" id="PS50977">
    <property type="entry name" value="HTH_TETR_2"/>
    <property type="match status" value="1"/>
</dbReference>
<accession>A0A1D8AU83</accession>
<evidence type="ECO:0000256" key="5">
    <source>
        <dbReference type="PROSITE-ProRule" id="PRU00335"/>
    </source>
</evidence>
<dbReference type="PANTHER" id="PTHR30055:SF175">
    <property type="entry name" value="HTH-TYPE TRANSCRIPTIONAL REPRESSOR KSTR2"/>
    <property type="match status" value="1"/>
</dbReference>
<evidence type="ECO:0000313" key="7">
    <source>
        <dbReference type="EMBL" id="AOS44451.1"/>
    </source>
</evidence>
<evidence type="ECO:0000256" key="2">
    <source>
        <dbReference type="ARBA" id="ARBA00023015"/>
    </source>
</evidence>
<gene>
    <name evidence="7" type="primary">comR</name>
    <name evidence="7" type="ORF">Verru16b_01513</name>
</gene>
<dbReference type="EMBL" id="CP016094">
    <property type="protein sequence ID" value="AOS44451.1"/>
    <property type="molecule type" value="Genomic_DNA"/>
</dbReference>
<dbReference type="InterPro" id="IPR036271">
    <property type="entry name" value="Tet_transcr_reg_TetR-rel_C_sf"/>
</dbReference>
<keyword evidence="1" id="KW-0678">Repressor</keyword>
<dbReference type="GO" id="GO:0003700">
    <property type="term" value="F:DNA-binding transcription factor activity"/>
    <property type="evidence" value="ECO:0007669"/>
    <property type="project" value="TreeGrafter"/>
</dbReference>
<dbReference type="PANTHER" id="PTHR30055">
    <property type="entry name" value="HTH-TYPE TRANSCRIPTIONAL REGULATOR RUTR"/>
    <property type="match status" value="1"/>
</dbReference>
<keyword evidence="4" id="KW-0804">Transcription</keyword>
<dbReference type="AlphaFoldDB" id="A0A1D8AU83"/>
<keyword evidence="2" id="KW-0805">Transcription regulation</keyword>